<dbReference type="KEGG" id="pprf:DPRO_0345"/>
<dbReference type="CDD" id="cd02038">
    <property type="entry name" value="FlhG-like"/>
    <property type="match status" value="1"/>
</dbReference>
<reference evidence="4" key="1">
    <citation type="submission" date="2017-09" db="EMBL/GenBank/DDBJ databases">
        <authorList>
            <person name="Regsiter A."/>
            <person name="William W."/>
        </authorList>
    </citation>
    <scope>NUCLEOTIDE SEQUENCE [LARGE SCALE GENOMIC DNA]</scope>
    <source>
        <strain evidence="4">500-1</strain>
    </source>
</reference>
<sequence>MNSNNTLSLAIMSGKGGVGKTNIVLNLGYALHQAEMTAMLMDCDLGLANLDVLLGISPDRNLHDLIQNGVDAEDVLYPIEDGFDMLPATSGVPELVEMDEDIQEILFTKLITLAGEYDYLMLDLGAGISQTVLQMASLTQLRIVVVTPEPTSLTDSYAMIKVLATQHDVKDFLVVVNQATSANEAKQTFERLAAACKNFLNIELRNLGFIHQDSALVDSVRHQTPLLKHAPNSKASNDIRQLASKIMRYRQDNKERIAARPILKDLISS</sequence>
<dbReference type="AlphaFoldDB" id="A0A2C8F4B0"/>
<dbReference type="GO" id="GO:0005524">
    <property type="term" value="F:ATP binding"/>
    <property type="evidence" value="ECO:0007669"/>
    <property type="project" value="UniProtKB-KW"/>
</dbReference>
<dbReference type="InterPro" id="IPR017746">
    <property type="entry name" value="Cellulose_synthase_operon_BcsQ"/>
</dbReference>
<dbReference type="GO" id="GO:0009898">
    <property type="term" value="C:cytoplasmic side of plasma membrane"/>
    <property type="evidence" value="ECO:0007669"/>
    <property type="project" value="TreeGrafter"/>
</dbReference>
<keyword evidence="4" id="KW-1185">Reference proteome</keyword>
<dbReference type="RefSeq" id="WP_097010523.1">
    <property type="nucleotide sequence ID" value="NZ_LT907975.1"/>
</dbReference>
<dbReference type="Proteomes" id="UP000219215">
    <property type="component" value="Chromosome DPRO"/>
</dbReference>
<evidence type="ECO:0000313" key="4">
    <source>
        <dbReference type="Proteomes" id="UP000219215"/>
    </source>
</evidence>
<dbReference type="GO" id="GO:0005829">
    <property type="term" value="C:cytosol"/>
    <property type="evidence" value="ECO:0007669"/>
    <property type="project" value="TreeGrafter"/>
</dbReference>
<evidence type="ECO:0000256" key="1">
    <source>
        <dbReference type="ARBA" id="ARBA00022741"/>
    </source>
</evidence>
<dbReference type="GO" id="GO:0016887">
    <property type="term" value="F:ATP hydrolysis activity"/>
    <property type="evidence" value="ECO:0007669"/>
    <property type="project" value="TreeGrafter"/>
</dbReference>
<dbReference type="SUPFAM" id="SSF52540">
    <property type="entry name" value="P-loop containing nucleoside triphosphate hydrolases"/>
    <property type="match status" value="1"/>
</dbReference>
<gene>
    <name evidence="3" type="primary">fleN</name>
    <name evidence="3" type="ORF">DPRO_0345</name>
</gene>
<dbReference type="EMBL" id="LT907975">
    <property type="protein sequence ID" value="SOB57224.1"/>
    <property type="molecule type" value="Genomic_DNA"/>
</dbReference>
<proteinExistence type="predicted"/>
<organism evidence="3 4">
    <name type="scientific">Pseudodesulfovibrio profundus</name>
    <dbReference type="NCBI Taxonomy" id="57320"/>
    <lineage>
        <taxon>Bacteria</taxon>
        <taxon>Pseudomonadati</taxon>
        <taxon>Thermodesulfobacteriota</taxon>
        <taxon>Desulfovibrionia</taxon>
        <taxon>Desulfovibrionales</taxon>
        <taxon>Desulfovibrionaceae</taxon>
    </lineage>
</organism>
<name>A0A2C8F4B0_9BACT</name>
<dbReference type="PANTHER" id="PTHR43384">
    <property type="entry name" value="SEPTUM SITE-DETERMINING PROTEIN MIND HOMOLOG, CHLOROPLASTIC-RELATED"/>
    <property type="match status" value="1"/>
</dbReference>
<dbReference type="PIRSF" id="PIRSF003092">
    <property type="entry name" value="MinD"/>
    <property type="match status" value="1"/>
</dbReference>
<keyword evidence="1" id="KW-0547">Nucleotide-binding</keyword>
<dbReference type="InterPro" id="IPR050625">
    <property type="entry name" value="ParA/MinD_ATPase"/>
</dbReference>
<evidence type="ECO:0000256" key="2">
    <source>
        <dbReference type="ARBA" id="ARBA00022840"/>
    </source>
</evidence>
<accession>A0A2C8F4B0</accession>
<dbReference type="PANTHER" id="PTHR43384:SF4">
    <property type="entry name" value="CELLULOSE BIOSYNTHESIS PROTEIN BCSQ-RELATED"/>
    <property type="match status" value="1"/>
</dbReference>
<dbReference type="InterPro" id="IPR033875">
    <property type="entry name" value="FlhG"/>
</dbReference>
<dbReference type="InterPro" id="IPR027417">
    <property type="entry name" value="P-loop_NTPase"/>
</dbReference>
<dbReference type="OrthoDB" id="9773088at2"/>
<dbReference type="InterPro" id="IPR025501">
    <property type="entry name" value="MinD_FleN"/>
</dbReference>
<protein>
    <submittedName>
        <fullName evidence="3">Site-determining protein</fullName>
    </submittedName>
</protein>
<dbReference type="Pfam" id="PF06564">
    <property type="entry name" value="CBP_BcsQ"/>
    <property type="match status" value="1"/>
</dbReference>
<keyword evidence="2" id="KW-0067">ATP-binding</keyword>
<dbReference type="Gene3D" id="3.40.50.300">
    <property type="entry name" value="P-loop containing nucleotide triphosphate hydrolases"/>
    <property type="match status" value="1"/>
</dbReference>
<evidence type="ECO:0000313" key="3">
    <source>
        <dbReference type="EMBL" id="SOB57224.1"/>
    </source>
</evidence>
<dbReference type="GO" id="GO:0051782">
    <property type="term" value="P:negative regulation of cell division"/>
    <property type="evidence" value="ECO:0007669"/>
    <property type="project" value="TreeGrafter"/>
</dbReference>